<organism evidence="2 3">
    <name type="scientific">Plastoroseomonas hellenica</name>
    <dbReference type="NCBI Taxonomy" id="2687306"/>
    <lineage>
        <taxon>Bacteria</taxon>
        <taxon>Pseudomonadati</taxon>
        <taxon>Pseudomonadota</taxon>
        <taxon>Alphaproteobacteria</taxon>
        <taxon>Acetobacterales</taxon>
        <taxon>Acetobacteraceae</taxon>
        <taxon>Plastoroseomonas</taxon>
    </lineage>
</organism>
<reference evidence="3" key="1">
    <citation type="journal article" date="2021" name="Syst. Appl. Microbiol.">
        <title>Roseomonas hellenica sp. nov., isolated from roots of wild-growing Alkanna tinctoria.</title>
        <authorList>
            <person name="Rat A."/>
            <person name="Naranjo H.D."/>
            <person name="Lebbe L."/>
            <person name="Cnockaert M."/>
            <person name="Krigas N."/>
            <person name="Grigoriadou K."/>
            <person name="Maloupa E."/>
            <person name="Willems A."/>
        </authorList>
    </citation>
    <scope>NUCLEOTIDE SEQUENCE [LARGE SCALE GENOMIC DNA]</scope>
    <source>
        <strain evidence="3">LMG 31523</strain>
    </source>
</reference>
<gene>
    <name evidence="2" type="ORF">GXW71_18275</name>
</gene>
<dbReference type="RefSeq" id="WP_211853989.1">
    <property type="nucleotide sequence ID" value="NZ_JAAGBB010000022.1"/>
</dbReference>
<evidence type="ECO:0000313" key="2">
    <source>
        <dbReference type="EMBL" id="MBR0666314.1"/>
    </source>
</evidence>
<protein>
    <submittedName>
        <fullName evidence="2">Uncharacterized protein</fullName>
    </submittedName>
</protein>
<dbReference type="Proteomes" id="UP001196870">
    <property type="component" value="Unassembled WGS sequence"/>
</dbReference>
<dbReference type="EMBL" id="JAAGBB010000022">
    <property type="protein sequence ID" value="MBR0666314.1"/>
    <property type="molecule type" value="Genomic_DNA"/>
</dbReference>
<feature type="signal peptide" evidence="1">
    <location>
        <begin position="1"/>
        <end position="21"/>
    </location>
</feature>
<keyword evidence="1" id="KW-0732">Signal</keyword>
<accession>A0ABS5F182</accession>
<evidence type="ECO:0000313" key="3">
    <source>
        <dbReference type="Proteomes" id="UP001196870"/>
    </source>
</evidence>
<name>A0ABS5F182_9PROT</name>
<feature type="chain" id="PRO_5045481856" evidence="1">
    <location>
        <begin position="22"/>
        <end position="148"/>
    </location>
</feature>
<keyword evidence="3" id="KW-1185">Reference proteome</keyword>
<proteinExistence type="predicted"/>
<comment type="caution">
    <text evidence="2">The sequence shown here is derived from an EMBL/GenBank/DDBJ whole genome shotgun (WGS) entry which is preliminary data.</text>
</comment>
<sequence>MKRFWQMAILALPLLATGADAQQAGGPPHAWLFGSWTGGTNLASDTGPACFGQPTVIFTRDVVMRAAVLDVGYRQRAIETVAGRANGVEIRLVPAAPTGAIAARLPPDIGFGCSGNPNLLVVERRGDNEITFPGCNDFPLTLKRCGVP</sequence>
<evidence type="ECO:0000256" key="1">
    <source>
        <dbReference type="SAM" id="SignalP"/>
    </source>
</evidence>